<feature type="domain" description="Cytidyltransferase-like" evidence="3">
    <location>
        <begin position="162"/>
        <end position="251"/>
    </location>
</feature>
<evidence type="ECO:0000256" key="1">
    <source>
        <dbReference type="ARBA" id="ARBA00022679"/>
    </source>
</evidence>
<evidence type="ECO:0000256" key="2">
    <source>
        <dbReference type="ARBA" id="ARBA00022695"/>
    </source>
</evidence>
<dbReference type="Gene3D" id="3.40.50.620">
    <property type="entry name" value="HUPs"/>
    <property type="match status" value="1"/>
</dbReference>
<proteinExistence type="predicted"/>
<protein>
    <recommendedName>
        <fullName evidence="3">Cytidyltransferase-like domain-containing protein</fullName>
    </recommendedName>
</protein>
<dbReference type="RefSeq" id="WP_229777140.1">
    <property type="nucleotide sequence ID" value="NZ_BMQW01000010.1"/>
</dbReference>
<evidence type="ECO:0000259" key="3">
    <source>
        <dbReference type="Pfam" id="PF01467"/>
    </source>
</evidence>
<accession>A0ABQ2QVD4</accession>
<dbReference type="EMBL" id="BMQW01000010">
    <property type="protein sequence ID" value="GGP96369.1"/>
    <property type="molecule type" value="Genomic_DNA"/>
</dbReference>
<evidence type="ECO:0000313" key="5">
    <source>
        <dbReference type="Proteomes" id="UP000654004"/>
    </source>
</evidence>
<keyword evidence="2" id="KW-0548">Nucleotidyltransferase</keyword>
<name>A0ABQ2QVD4_9GAMM</name>
<dbReference type="InterPro" id="IPR014729">
    <property type="entry name" value="Rossmann-like_a/b/a_fold"/>
</dbReference>
<dbReference type="InterPro" id="IPR036265">
    <property type="entry name" value="HIT-like_sf"/>
</dbReference>
<organism evidence="4 5">
    <name type="scientific">Shewanella ulleungensis</name>
    <dbReference type="NCBI Taxonomy" id="2282699"/>
    <lineage>
        <taxon>Bacteria</taxon>
        <taxon>Pseudomonadati</taxon>
        <taxon>Pseudomonadota</taxon>
        <taxon>Gammaproteobacteria</taxon>
        <taxon>Alteromonadales</taxon>
        <taxon>Shewanellaceae</taxon>
        <taxon>Shewanella</taxon>
    </lineage>
</organism>
<reference evidence="5" key="1">
    <citation type="journal article" date="2019" name="Int. J. Syst. Evol. Microbiol.">
        <title>The Global Catalogue of Microorganisms (GCM) 10K type strain sequencing project: providing services to taxonomists for standard genome sequencing and annotation.</title>
        <authorList>
            <consortium name="The Broad Institute Genomics Platform"/>
            <consortium name="The Broad Institute Genome Sequencing Center for Infectious Disease"/>
            <person name="Wu L."/>
            <person name="Ma J."/>
        </authorList>
    </citation>
    <scope>NUCLEOTIDE SEQUENCE [LARGE SCALE GENOMIC DNA]</scope>
    <source>
        <strain evidence="5">JCM 32305</strain>
    </source>
</reference>
<dbReference type="InterPro" id="IPR050385">
    <property type="entry name" value="Archaeal_FAD_synthase"/>
</dbReference>
<keyword evidence="5" id="KW-1185">Reference proteome</keyword>
<dbReference type="PANTHER" id="PTHR43793:SF1">
    <property type="entry name" value="FAD SYNTHASE"/>
    <property type="match status" value="1"/>
</dbReference>
<dbReference type="NCBIfam" id="TIGR00125">
    <property type="entry name" value="cyt_tran_rel"/>
    <property type="match status" value="1"/>
</dbReference>
<dbReference type="SUPFAM" id="SSF52374">
    <property type="entry name" value="Nucleotidylyl transferase"/>
    <property type="match status" value="1"/>
</dbReference>
<evidence type="ECO:0000313" key="4">
    <source>
        <dbReference type="EMBL" id="GGP96369.1"/>
    </source>
</evidence>
<dbReference type="SUPFAM" id="SSF54197">
    <property type="entry name" value="HIT-like"/>
    <property type="match status" value="1"/>
</dbReference>
<comment type="caution">
    <text evidence="4">The sequence shown here is derived from an EMBL/GenBank/DDBJ whole genome shotgun (WGS) entry which is preliminary data.</text>
</comment>
<gene>
    <name evidence="4" type="ORF">GCM10009410_32920</name>
</gene>
<dbReference type="Proteomes" id="UP000654004">
    <property type="component" value="Unassembled WGS sequence"/>
</dbReference>
<dbReference type="PANTHER" id="PTHR43793">
    <property type="entry name" value="FAD SYNTHASE"/>
    <property type="match status" value="1"/>
</dbReference>
<keyword evidence="1" id="KW-0808">Transferase</keyword>
<dbReference type="Pfam" id="PF01467">
    <property type="entry name" value="CTP_transf_like"/>
    <property type="match status" value="1"/>
</dbReference>
<dbReference type="Gene3D" id="3.30.428.10">
    <property type="entry name" value="HIT-like"/>
    <property type="match status" value="1"/>
</dbReference>
<dbReference type="InterPro" id="IPR004821">
    <property type="entry name" value="Cyt_trans-like"/>
</dbReference>
<sequence>MPQSTLRKFDYPQSLIKSYHHWYLLLRPDQPTLGSMVLVCKENVHHYSGISTEAADEQKHIISDIERILKHRFDCHKVNYLMLMMVDPAVHFHIIPRYEFPTEFCGKEFSDKQWPKAPSLIDHLQLDAIFKAELLKTLKSDFAAIEPSNKQSSNKMYRRMYTSGCFDIFHQGHLNILKSTKALCDYLIVGVSTDELIEQSKGRPPIIPFEERISILEANRYVDEVIPQIDKDKQKVVDEYQIDAISVGSDWKGKYPEVSCEMVYFDYTPNVSSTVLKQKLNITPKQTDK</sequence>